<keyword evidence="5 7" id="KW-0315">Glutamine amidotransferase</keyword>
<organism evidence="10 11">
    <name type="scientific">Ferroplasma acidiphilum</name>
    <dbReference type="NCBI Taxonomy" id="74969"/>
    <lineage>
        <taxon>Archaea</taxon>
        <taxon>Methanobacteriati</taxon>
        <taxon>Thermoplasmatota</taxon>
        <taxon>Thermoplasmata</taxon>
        <taxon>Thermoplasmatales</taxon>
        <taxon>Ferroplasmaceae</taxon>
        <taxon>Ferroplasma</taxon>
    </lineage>
</organism>
<sequence length="473" mass="52316">MVKMIQVLGTSSDSGKSTLAMSLCYYFSRKGYRVAPFKAVNMSLNSISLKDSSEISRAQWLQAIAAGAEPSKYMNPFLIKPEGMGKSQIVVEGKSIGSMKIEEYYSYLKNNAEAIIKGAIDRLSGEYDIIISEGAGSAAEINMQDRDFANSYVSSMYGTPAILISDIEKGGVFASLYGTVKLMPDSNLVKYLVINRMRGNSDMLSPGILKLEELTGKKVIGVIPYSGISLPGEDSLNYNKPAIQNHRICIIKYPHMEVYSDFDPFYLLNIGFTFVDKDNIDALDRCDVIILPGSKLVGEDLHYMEKYGIASKLISLQATKTIIGICGGYQMLGKRVIDNDNVESGEREIKCLEILDIDTEFKNKKITGAVNYTLNDKIFPGGIHGEGYEIHYGSIVRNMEPPLAYIDGKPEGSVRGNIYGTNIHGIFENRALLNRLLNIESGDYRKTMIKNIAATSKLFTGNMNMELLEDLIL</sequence>
<dbReference type="AlphaFoldDB" id="A0A1V0N1N5"/>
<evidence type="ECO:0000313" key="10">
    <source>
        <dbReference type="EMBL" id="ARD84017.1"/>
    </source>
</evidence>
<name>A0A1V0N1N5_9ARCH</name>
<comment type="pathway">
    <text evidence="1 7">Cofactor biosynthesis; adenosylcobalamin biosynthesis.</text>
</comment>
<keyword evidence="11" id="KW-1185">Reference proteome</keyword>
<reference evidence="10 11" key="1">
    <citation type="submission" date="2011-10" db="EMBL/GenBank/DDBJ databases">
        <title>Metabolic and evolutionary patterns in the extreme acidophile Ferroplasma acidiphilum.</title>
        <authorList>
            <person name="Golyshina O.V."/>
            <person name="Kozyavkin S.A."/>
            <person name="Tatusov R.L."/>
            <person name="Slesarev A.I."/>
            <person name="Golyshin P.N."/>
        </authorList>
    </citation>
    <scope>NUCLEOTIDE SEQUENCE [LARGE SCALE GENOMIC DNA]</scope>
    <source>
        <strain evidence="11">Y</strain>
    </source>
</reference>
<dbReference type="Gene3D" id="3.40.50.880">
    <property type="match status" value="1"/>
</dbReference>
<evidence type="ECO:0000256" key="7">
    <source>
        <dbReference type="HAMAP-Rule" id="MF_00028"/>
    </source>
</evidence>
<dbReference type="UniPathway" id="UPA00148"/>
<dbReference type="NCBIfam" id="TIGR00313">
    <property type="entry name" value="cobQ"/>
    <property type="match status" value="1"/>
</dbReference>
<dbReference type="Pfam" id="PF01656">
    <property type="entry name" value="CbiA"/>
    <property type="match status" value="1"/>
</dbReference>
<evidence type="ECO:0000259" key="8">
    <source>
        <dbReference type="Pfam" id="PF01656"/>
    </source>
</evidence>
<dbReference type="STRING" id="74969.FAD_0084"/>
<evidence type="ECO:0000256" key="2">
    <source>
        <dbReference type="ARBA" id="ARBA00006205"/>
    </source>
</evidence>
<dbReference type="Gene3D" id="3.40.50.300">
    <property type="entry name" value="P-loop containing nucleotide triphosphate hydrolases"/>
    <property type="match status" value="1"/>
</dbReference>
<dbReference type="KEGG" id="fai:FAD_0084"/>
<dbReference type="PROSITE" id="PS51274">
    <property type="entry name" value="GATASE_COBBQ"/>
    <property type="match status" value="1"/>
</dbReference>
<dbReference type="InterPro" id="IPR004459">
    <property type="entry name" value="CobQ_synth"/>
</dbReference>
<dbReference type="GeneID" id="31675596"/>
<dbReference type="EMBL" id="CP015363">
    <property type="protein sequence ID" value="ARD84017.1"/>
    <property type="molecule type" value="Genomic_DNA"/>
</dbReference>
<dbReference type="RefSeq" id="WP_081141305.1">
    <property type="nucleotide sequence ID" value="NZ_CP015363.1"/>
</dbReference>
<evidence type="ECO:0000256" key="6">
    <source>
        <dbReference type="ARBA" id="ARBA00025166"/>
    </source>
</evidence>
<feature type="active site" description="Nucleophile" evidence="7">
    <location>
        <position position="326"/>
    </location>
</feature>
<accession>A0A1V0N1N5</accession>
<dbReference type="HAMAP" id="MF_00028">
    <property type="entry name" value="CobQ"/>
    <property type="match status" value="1"/>
</dbReference>
<dbReference type="InterPro" id="IPR029062">
    <property type="entry name" value="Class_I_gatase-like"/>
</dbReference>
<dbReference type="SUPFAM" id="SSF52540">
    <property type="entry name" value="P-loop containing nucleoside triphosphate hydrolases"/>
    <property type="match status" value="1"/>
</dbReference>
<evidence type="ECO:0000256" key="3">
    <source>
        <dbReference type="ARBA" id="ARBA00014921"/>
    </source>
</evidence>
<dbReference type="GO" id="GO:0003824">
    <property type="term" value="F:catalytic activity"/>
    <property type="evidence" value="ECO:0007669"/>
    <property type="project" value="InterPro"/>
</dbReference>
<feature type="domain" description="CobB/CobQ-like glutamine amidotransferase" evidence="9">
    <location>
        <begin position="247"/>
        <end position="431"/>
    </location>
</feature>
<evidence type="ECO:0000259" key="9">
    <source>
        <dbReference type="Pfam" id="PF07685"/>
    </source>
</evidence>
<dbReference type="InterPro" id="IPR027417">
    <property type="entry name" value="P-loop_NTPase"/>
</dbReference>
<feature type="active site" evidence="7">
    <location>
        <position position="424"/>
    </location>
</feature>
<dbReference type="CDD" id="cd01750">
    <property type="entry name" value="GATase1_CobQ"/>
    <property type="match status" value="1"/>
</dbReference>
<evidence type="ECO:0000313" key="11">
    <source>
        <dbReference type="Proteomes" id="UP000192050"/>
    </source>
</evidence>
<dbReference type="PANTHER" id="PTHR21343">
    <property type="entry name" value="DETHIOBIOTIN SYNTHETASE"/>
    <property type="match status" value="1"/>
</dbReference>
<dbReference type="PROSITE" id="PS51273">
    <property type="entry name" value="GATASE_TYPE_1"/>
    <property type="match status" value="1"/>
</dbReference>
<dbReference type="GO" id="GO:0009236">
    <property type="term" value="P:cobalamin biosynthetic process"/>
    <property type="evidence" value="ECO:0007669"/>
    <property type="project" value="UniProtKB-UniRule"/>
</dbReference>
<keyword evidence="4 7" id="KW-0169">Cobalamin biosynthesis</keyword>
<dbReference type="InterPro" id="IPR011698">
    <property type="entry name" value="GATase_3"/>
</dbReference>
<dbReference type="GO" id="GO:0015420">
    <property type="term" value="F:ABC-type vitamin B12 transporter activity"/>
    <property type="evidence" value="ECO:0007669"/>
    <property type="project" value="UniProtKB-UniRule"/>
</dbReference>
<evidence type="ECO:0000256" key="4">
    <source>
        <dbReference type="ARBA" id="ARBA00022573"/>
    </source>
</evidence>
<dbReference type="SUPFAM" id="SSF52317">
    <property type="entry name" value="Class I glutamine amidotransferase-like"/>
    <property type="match status" value="1"/>
</dbReference>
<dbReference type="Pfam" id="PF07685">
    <property type="entry name" value="GATase_3"/>
    <property type="match status" value="1"/>
</dbReference>
<evidence type="ECO:0000256" key="5">
    <source>
        <dbReference type="ARBA" id="ARBA00022962"/>
    </source>
</evidence>
<evidence type="ECO:0000256" key="1">
    <source>
        <dbReference type="ARBA" id="ARBA00004953"/>
    </source>
</evidence>
<feature type="domain" description="CobQ/CobB/MinD/ParA nucleotide binding" evidence="8">
    <location>
        <begin position="7"/>
        <end position="226"/>
    </location>
</feature>
<dbReference type="PANTHER" id="PTHR21343:SF1">
    <property type="entry name" value="COBYRIC ACID SYNTHASE"/>
    <property type="match status" value="1"/>
</dbReference>
<dbReference type="InterPro" id="IPR033949">
    <property type="entry name" value="CobQ_GATase1"/>
</dbReference>
<dbReference type="OrthoDB" id="53136at2157"/>
<comment type="similarity">
    <text evidence="2 7">Belongs to the CobB/CobQ family. CobQ subfamily.</text>
</comment>
<dbReference type="InterPro" id="IPR002586">
    <property type="entry name" value="CobQ/CobB/MinD/ParA_Nub-bd_dom"/>
</dbReference>
<dbReference type="Proteomes" id="UP000192050">
    <property type="component" value="Chromosome"/>
</dbReference>
<protein>
    <recommendedName>
        <fullName evidence="3 7">Probable cobyric acid synthase</fullName>
    </recommendedName>
</protein>
<dbReference type="NCBIfam" id="NF001989">
    <property type="entry name" value="PRK00784.1"/>
    <property type="match status" value="1"/>
</dbReference>
<comment type="function">
    <text evidence="6 7">Catalyzes amidations at positions B, D, E, and G on adenosylcobyrinic A,C-diamide. NH(2) groups are provided by glutamine, and one molecule of ATP is hydrogenolyzed for each amidation.</text>
</comment>
<gene>
    <name evidence="7" type="primary">cobQ</name>
    <name evidence="10" type="ORF">FAD_0084</name>
</gene>
<proteinExistence type="inferred from homology"/>